<organism evidence="1 2">
    <name type="scientific">Sphingomonas changnyeongensis</name>
    <dbReference type="NCBI Taxonomy" id="2698679"/>
    <lineage>
        <taxon>Bacteria</taxon>
        <taxon>Pseudomonadati</taxon>
        <taxon>Pseudomonadota</taxon>
        <taxon>Alphaproteobacteria</taxon>
        <taxon>Sphingomonadales</taxon>
        <taxon>Sphingomonadaceae</taxon>
        <taxon>Sphingomonas</taxon>
    </lineage>
</organism>
<name>A0A7Z2S8N5_9SPHN</name>
<reference evidence="1 2" key="1">
    <citation type="submission" date="2020-01" db="EMBL/GenBank/DDBJ databases">
        <title>Sphingomonas sp. C33 whole genome sequece.</title>
        <authorList>
            <person name="Park C."/>
        </authorList>
    </citation>
    <scope>NUCLEOTIDE SEQUENCE [LARGE SCALE GENOMIC DNA]</scope>
    <source>
        <strain evidence="1 2">C33</strain>
    </source>
</reference>
<gene>
    <name evidence="1" type="ORF">GVO57_03095</name>
</gene>
<proteinExistence type="predicted"/>
<dbReference type="AlphaFoldDB" id="A0A7Z2S8N5"/>
<keyword evidence="2" id="KW-1185">Reference proteome</keyword>
<accession>A0A7Z2S8N5</accession>
<sequence>MAIERGGRNAVALTLFGGVDDVMLPHGLRLSGYGQAGLVGLKRRDAFVDALVRVERPLGARLRLGAALWGGAQPGAARLDAGPQLALRLGRMRIAAEWRQRIAGRARPGSGPALSLGADF</sequence>
<dbReference type="RefSeq" id="WP_160591757.1">
    <property type="nucleotide sequence ID" value="NZ_CP047895.1"/>
</dbReference>
<dbReference type="Proteomes" id="UP000464468">
    <property type="component" value="Chromosome"/>
</dbReference>
<evidence type="ECO:0008006" key="3">
    <source>
        <dbReference type="Google" id="ProtNLM"/>
    </source>
</evidence>
<protein>
    <recommendedName>
        <fullName evidence="3">Haemolysin activator HlyB C-terminal domain-containing protein</fullName>
    </recommendedName>
</protein>
<dbReference type="EMBL" id="CP047895">
    <property type="protein sequence ID" value="QHL89999.1"/>
    <property type="molecule type" value="Genomic_DNA"/>
</dbReference>
<evidence type="ECO:0000313" key="1">
    <source>
        <dbReference type="EMBL" id="QHL89999.1"/>
    </source>
</evidence>
<evidence type="ECO:0000313" key="2">
    <source>
        <dbReference type="Proteomes" id="UP000464468"/>
    </source>
</evidence>
<dbReference type="KEGG" id="schy:GVO57_03095"/>